<reference evidence="2" key="1">
    <citation type="submission" date="2014-12" db="EMBL/GenBank/DDBJ databases">
        <title>Genome Sequence of Valsa Canker Pathogens Uncovers a Specific Adaption of Colonization on Woody Bark.</title>
        <authorList>
            <person name="Yin Z."/>
            <person name="Liu H."/>
            <person name="Gao X."/>
            <person name="Li Z."/>
            <person name="Song N."/>
            <person name="Ke X."/>
            <person name="Dai Q."/>
            <person name="Wu Y."/>
            <person name="Sun Y."/>
            <person name="Xu J.-R."/>
            <person name="Kang Z.K."/>
            <person name="Wang L."/>
            <person name="Huang L."/>
        </authorList>
    </citation>
    <scope>NUCLEOTIDE SEQUENCE [LARGE SCALE GENOMIC DNA]</scope>
    <source>
        <strain evidence="2">03-8</strain>
    </source>
</reference>
<accession>A0A194W8E2</accession>
<dbReference type="AlphaFoldDB" id="A0A194W8E2"/>
<organism evidence="2 3">
    <name type="scientific">Cytospora mali</name>
    <name type="common">Apple Valsa canker fungus</name>
    <name type="synonym">Valsa mali</name>
    <dbReference type="NCBI Taxonomy" id="578113"/>
    <lineage>
        <taxon>Eukaryota</taxon>
        <taxon>Fungi</taxon>
        <taxon>Dikarya</taxon>
        <taxon>Ascomycota</taxon>
        <taxon>Pezizomycotina</taxon>
        <taxon>Sordariomycetes</taxon>
        <taxon>Sordariomycetidae</taxon>
        <taxon>Diaporthales</taxon>
        <taxon>Cytosporaceae</taxon>
        <taxon>Cytospora</taxon>
    </lineage>
</organism>
<evidence type="ECO:0000256" key="1">
    <source>
        <dbReference type="SAM" id="MobiDB-lite"/>
    </source>
</evidence>
<evidence type="ECO:0000313" key="2">
    <source>
        <dbReference type="EMBL" id="KUI72739.1"/>
    </source>
</evidence>
<dbReference type="Proteomes" id="UP000078559">
    <property type="component" value="Chromosome 9"/>
</dbReference>
<feature type="region of interest" description="Disordered" evidence="1">
    <location>
        <begin position="38"/>
        <end position="74"/>
    </location>
</feature>
<evidence type="ECO:0000313" key="3">
    <source>
        <dbReference type="Proteomes" id="UP000078559"/>
    </source>
</evidence>
<gene>
    <name evidence="2" type="ORF">VM1G_11852</name>
</gene>
<name>A0A194W8E2_CYTMA</name>
<keyword evidence="3" id="KW-1185">Reference proteome</keyword>
<feature type="compositionally biased region" description="Gly residues" evidence="1">
    <location>
        <begin position="48"/>
        <end position="57"/>
    </location>
</feature>
<proteinExistence type="predicted"/>
<sequence>MGPITGPSLGPSVYRPIALPSGADELAFIQRLRQLQKRRKAGDSAGCGHVGNAGAGMGMTTATTESTPSNADGGADVMASMGALLGNLDGADLQFDGEFYRSRWIGCSGTSSRSQRVQISPDHAGNPSFLPRPPG</sequence>
<feature type="compositionally biased region" description="Polar residues" evidence="1">
    <location>
        <begin position="108"/>
        <end position="118"/>
    </location>
</feature>
<dbReference type="EMBL" id="CM003106">
    <property type="protein sequence ID" value="KUI72739.1"/>
    <property type="molecule type" value="Genomic_DNA"/>
</dbReference>
<feature type="region of interest" description="Disordered" evidence="1">
    <location>
        <begin position="108"/>
        <end position="135"/>
    </location>
</feature>
<protein>
    <submittedName>
        <fullName evidence="2">Uncharacterized protein</fullName>
    </submittedName>
</protein>